<dbReference type="GO" id="GO:0051276">
    <property type="term" value="P:chromosome organization"/>
    <property type="evidence" value="ECO:0007669"/>
    <property type="project" value="InterPro"/>
</dbReference>
<sequence length="174" mass="19527">MSSILFEQENACLHPAGLRQRLQSAPGKLRTSAGAKNLHALQSGRKALGTVNKVPNHPQSTHNLHKRLKPQVGWVMLLIPNKYPDIEKFIPYDPLEFEKYSIPEDLLPLSRLALPGLTELPKAILPEESHVLIPLADMSPVKMPRPLDYCSEFNDFLHTLDELTVDLPPESDLD</sequence>
<evidence type="ECO:0000256" key="5">
    <source>
        <dbReference type="ARBA" id="ARBA00022618"/>
    </source>
</evidence>
<keyword evidence="6" id="KW-0677">Repeat</keyword>
<evidence type="ECO:0000256" key="9">
    <source>
        <dbReference type="ARBA" id="ARBA00022843"/>
    </source>
</evidence>
<dbReference type="Ensembl" id="ENSPMGT00000021105.1">
    <property type="protein sequence ID" value="ENSPMGP00000019806.1"/>
    <property type="gene ID" value="ENSPMGG00000016046.1"/>
</dbReference>
<evidence type="ECO:0000313" key="15">
    <source>
        <dbReference type="Proteomes" id="UP000261520"/>
    </source>
</evidence>
<evidence type="ECO:0000313" key="14">
    <source>
        <dbReference type="Ensembl" id="ENSPMGP00000019806.1"/>
    </source>
</evidence>
<dbReference type="GO" id="GO:0017124">
    <property type="term" value="F:SH3 domain binding"/>
    <property type="evidence" value="ECO:0007669"/>
    <property type="project" value="UniProtKB-KW"/>
</dbReference>
<dbReference type="GO" id="GO:0045143">
    <property type="term" value="P:homologous chromosome segregation"/>
    <property type="evidence" value="ECO:0007669"/>
    <property type="project" value="TreeGrafter"/>
</dbReference>
<evidence type="ECO:0000256" key="6">
    <source>
        <dbReference type="ARBA" id="ARBA00022737"/>
    </source>
</evidence>
<comment type="subcellular location">
    <subcellularLocation>
        <location evidence="2">Cytoplasm</location>
    </subcellularLocation>
    <subcellularLocation>
        <location evidence="1">Nucleus</location>
    </subcellularLocation>
</comment>
<dbReference type="GO" id="GO:0051301">
    <property type="term" value="P:cell division"/>
    <property type="evidence" value="ECO:0007669"/>
    <property type="project" value="UniProtKB-KW"/>
</dbReference>
<keyword evidence="12" id="KW-0131">Cell cycle</keyword>
<dbReference type="GO" id="GO:0005737">
    <property type="term" value="C:cytoplasm"/>
    <property type="evidence" value="ECO:0007669"/>
    <property type="project" value="UniProtKB-SubCell"/>
</dbReference>
<evidence type="ECO:0000256" key="1">
    <source>
        <dbReference type="ARBA" id="ARBA00004123"/>
    </source>
</evidence>
<evidence type="ECO:0000256" key="8">
    <source>
        <dbReference type="ARBA" id="ARBA00022829"/>
    </source>
</evidence>
<dbReference type="GO" id="GO:0005634">
    <property type="term" value="C:nucleus"/>
    <property type="evidence" value="ECO:0007669"/>
    <property type="project" value="UniProtKB-SubCell"/>
</dbReference>
<reference evidence="14" key="1">
    <citation type="submission" date="2025-08" db="UniProtKB">
        <authorList>
            <consortium name="Ensembl"/>
        </authorList>
    </citation>
    <scope>IDENTIFICATION</scope>
</reference>
<keyword evidence="7" id="KW-0498">Mitosis</keyword>
<comment type="similarity">
    <text evidence="3">Belongs to the securin family.</text>
</comment>
<keyword evidence="8" id="KW-0159">Chromosome partition</keyword>
<name>A0A3B4ATZ1_9GOBI</name>
<evidence type="ECO:0000256" key="7">
    <source>
        <dbReference type="ARBA" id="ARBA00022776"/>
    </source>
</evidence>
<evidence type="ECO:0000256" key="11">
    <source>
        <dbReference type="ARBA" id="ARBA00023242"/>
    </source>
</evidence>
<evidence type="ECO:0000256" key="13">
    <source>
        <dbReference type="ARBA" id="ARBA00039185"/>
    </source>
</evidence>
<keyword evidence="5" id="KW-0132">Cell division</keyword>
<protein>
    <recommendedName>
        <fullName evidence="13">Securin</fullName>
    </recommendedName>
</protein>
<evidence type="ECO:0000256" key="3">
    <source>
        <dbReference type="ARBA" id="ARBA00009264"/>
    </source>
</evidence>
<dbReference type="InterPro" id="IPR006940">
    <property type="entry name" value="Securin_separation_inhibitor"/>
</dbReference>
<keyword evidence="10" id="KW-0729">SH3-binding</keyword>
<dbReference type="STRING" id="409849.ENSPMGP00000019806"/>
<evidence type="ECO:0000256" key="10">
    <source>
        <dbReference type="ARBA" id="ARBA00023036"/>
    </source>
</evidence>
<organism evidence="14 15">
    <name type="scientific">Periophthalmus magnuspinnatus</name>
    <dbReference type="NCBI Taxonomy" id="409849"/>
    <lineage>
        <taxon>Eukaryota</taxon>
        <taxon>Metazoa</taxon>
        <taxon>Chordata</taxon>
        <taxon>Craniata</taxon>
        <taxon>Vertebrata</taxon>
        <taxon>Euteleostomi</taxon>
        <taxon>Actinopterygii</taxon>
        <taxon>Neopterygii</taxon>
        <taxon>Teleostei</taxon>
        <taxon>Neoteleostei</taxon>
        <taxon>Acanthomorphata</taxon>
        <taxon>Gobiaria</taxon>
        <taxon>Gobiiformes</taxon>
        <taxon>Gobioidei</taxon>
        <taxon>Gobiidae</taxon>
        <taxon>Oxudercinae</taxon>
        <taxon>Periophthalmus</taxon>
    </lineage>
</organism>
<evidence type="ECO:0000256" key="4">
    <source>
        <dbReference type="ARBA" id="ARBA00022490"/>
    </source>
</evidence>
<accession>A0A3B4ATZ1</accession>
<keyword evidence="11" id="KW-0539">Nucleus</keyword>
<dbReference type="PANTHER" id="PTHR10418">
    <property type="entry name" value="SECURIN-3"/>
    <property type="match status" value="1"/>
</dbReference>
<proteinExistence type="inferred from homology"/>
<dbReference type="PANTHER" id="PTHR10418:SF2">
    <property type="entry name" value="SECURIN"/>
    <property type="match status" value="1"/>
</dbReference>
<keyword evidence="4" id="KW-0963">Cytoplasm</keyword>
<dbReference type="Proteomes" id="UP000261520">
    <property type="component" value="Unplaced"/>
</dbReference>
<reference evidence="14" key="2">
    <citation type="submission" date="2025-09" db="UniProtKB">
        <authorList>
            <consortium name="Ensembl"/>
        </authorList>
    </citation>
    <scope>IDENTIFICATION</scope>
</reference>
<keyword evidence="15" id="KW-1185">Reference proteome</keyword>
<keyword evidence="9" id="KW-0832">Ubl conjugation</keyword>
<evidence type="ECO:0000256" key="12">
    <source>
        <dbReference type="ARBA" id="ARBA00023306"/>
    </source>
</evidence>
<dbReference type="AlphaFoldDB" id="A0A3B4ATZ1"/>
<evidence type="ECO:0000256" key="2">
    <source>
        <dbReference type="ARBA" id="ARBA00004496"/>
    </source>
</evidence>